<dbReference type="Proteomes" id="UP001732700">
    <property type="component" value="Chromosome 3A"/>
</dbReference>
<reference evidence="1" key="1">
    <citation type="submission" date="2021-05" db="EMBL/GenBank/DDBJ databases">
        <authorList>
            <person name="Scholz U."/>
            <person name="Mascher M."/>
            <person name="Fiebig A."/>
        </authorList>
    </citation>
    <scope>NUCLEOTIDE SEQUENCE [LARGE SCALE GENOMIC DNA]</scope>
</reference>
<evidence type="ECO:0000313" key="1">
    <source>
        <dbReference type="EnsemblPlants" id="AVESA.00010b.r2.3AG0412170.1.CDS.1"/>
    </source>
</evidence>
<reference evidence="1" key="2">
    <citation type="submission" date="2025-09" db="UniProtKB">
        <authorList>
            <consortium name="EnsemblPlants"/>
        </authorList>
    </citation>
    <scope>IDENTIFICATION</scope>
</reference>
<accession>A0ACD5VB03</accession>
<keyword evidence="2" id="KW-1185">Reference proteome</keyword>
<protein>
    <submittedName>
        <fullName evidence="1">Uncharacterized protein</fullName>
    </submittedName>
</protein>
<sequence>MAQVQCEVEEGSVNSSPCEATPSEVCPETLIATLPTREGWSTPLILYKKFWFRSAALRSLILAPAKFVPRHDDTILATHPKSGTTWLKALAFTVANRHRYTFADHPLLTRIPQDVVPFLEITPGGLDYVEKMPSPRLISTHCPFSVLPPGISSSGCRIVYLCREPKDTFVSRWHFERSMCKADPIGINDAFNLFYEGCTPYGPFWNHNLEYWKESLMRPKEVMFVRYEEIFSDPLKVVRELASFLGVPFTEDEVQGGVVDQVVRFCSIESLRNLDVNKTGGIEHAASNVIIDHSSFFRKGKVGDWVNHMGKDMAEKLDRLVEDKFKGSGLEI</sequence>
<name>A0ACD5VB03_AVESA</name>
<proteinExistence type="predicted"/>
<organism evidence="1 2">
    <name type="scientific">Avena sativa</name>
    <name type="common">Oat</name>
    <dbReference type="NCBI Taxonomy" id="4498"/>
    <lineage>
        <taxon>Eukaryota</taxon>
        <taxon>Viridiplantae</taxon>
        <taxon>Streptophyta</taxon>
        <taxon>Embryophyta</taxon>
        <taxon>Tracheophyta</taxon>
        <taxon>Spermatophyta</taxon>
        <taxon>Magnoliopsida</taxon>
        <taxon>Liliopsida</taxon>
        <taxon>Poales</taxon>
        <taxon>Poaceae</taxon>
        <taxon>BOP clade</taxon>
        <taxon>Pooideae</taxon>
        <taxon>Poodae</taxon>
        <taxon>Poeae</taxon>
        <taxon>Poeae Chloroplast Group 1 (Aveneae type)</taxon>
        <taxon>Aveninae</taxon>
        <taxon>Avena</taxon>
    </lineage>
</organism>
<dbReference type="EnsemblPlants" id="AVESA.00010b.r2.3AG0412170.1">
    <property type="protein sequence ID" value="AVESA.00010b.r2.3AG0412170.1.CDS.1"/>
    <property type="gene ID" value="AVESA.00010b.r2.3AG0412170"/>
</dbReference>
<evidence type="ECO:0000313" key="2">
    <source>
        <dbReference type="Proteomes" id="UP001732700"/>
    </source>
</evidence>